<evidence type="ECO:0000313" key="1">
    <source>
        <dbReference type="EMBL" id="KAK9111834.1"/>
    </source>
</evidence>
<keyword evidence="2" id="KW-1185">Reference proteome</keyword>
<dbReference type="AlphaFoldDB" id="A0AAP0NMU1"/>
<proteinExistence type="predicted"/>
<organism evidence="1 2">
    <name type="scientific">Stephania cephalantha</name>
    <dbReference type="NCBI Taxonomy" id="152367"/>
    <lineage>
        <taxon>Eukaryota</taxon>
        <taxon>Viridiplantae</taxon>
        <taxon>Streptophyta</taxon>
        <taxon>Embryophyta</taxon>
        <taxon>Tracheophyta</taxon>
        <taxon>Spermatophyta</taxon>
        <taxon>Magnoliopsida</taxon>
        <taxon>Ranunculales</taxon>
        <taxon>Menispermaceae</taxon>
        <taxon>Menispermoideae</taxon>
        <taxon>Cissampelideae</taxon>
        <taxon>Stephania</taxon>
    </lineage>
</organism>
<comment type="caution">
    <text evidence="1">The sequence shown here is derived from an EMBL/GenBank/DDBJ whole genome shotgun (WGS) entry which is preliminary data.</text>
</comment>
<accession>A0AAP0NMU1</accession>
<gene>
    <name evidence="1" type="ORF">Scep_019353</name>
</gene>
<sequence length="113" mass="12390">MEVDSVEMTRNYWKATPLLTGDPSLFETSLLSASITTVEALPGFSGVVCRAGNPLSWTCSGQCLRTAQKLIDEQIRFLAICVSQESLGISQKLSSLQQTSFVADWCPVSKDWL</sequence>
<reference evidence="1 2" key="1">
    <citation type="submission" date="2024-01" db="EMBL/GenBank/DDBJ databases">
        <title>Genome assemblies of Stephania.</title>
        <authorList>
            <person name="Yang L."/>
        </authorList>
    </citation>
    <scope>NUCLEOTIDE SEQUENCE [LARGE SCALE GENOMIC DNA]</scope>
    <source>
        <strain evidence="1">JXDWG</strain>
        <tissue evidence="1">Leaf</tissue>
    </source>
</reference>
<dbReference type="EMBL" id="JBBNAG010000008">
    <property type="protein sequence ID" value="KAK9111834.1"/>
    <property type="molecule type" value="Genomic_DNA"/>
</dbReference>
<dbReference type="Proteomes" id="UP001419268">
    <property type="component" value="Unassembled WGS sequence"/>
</dbReference>
<name>A0AAP0NMU1_9MAGN</name>
<evidence type="ECO:0000313" key="2">
    <source>
        <dbReference type="Proteomes" id="UP001419268"/>
    </source>
</evidence>
<protein>
    <submittedName>
        <fullName evidence="1">Uncharacterized protein</fullName>
    </submittedName>
</protein>